<comment type="caution">
    <text evidence="6">The sequence shown here is derived from an EMBL/GenBank/DDBJ whole genome shotgun (WGS) entry which is preliminary data.</text>
</comment>
<evidence type="ECO:0000256" key="2">
    <source>
        <dbReference type="ARBA" id="ARBA00022801"/>
    </source>
</evidence>
<dbReference type="CDD" id="cd00838">
    <property type="entry name" value="MPP_superfamily"/>
    <property type="match status" value="1"/>
</dbReference>
<dbReference type="InterPro" id="IPR004843">
    <property type="entry name" value="Calcineurin-like_PHP"/>
</dbReference>
<proteinExistence type="inferred from homology"/>
<dbReference type="SUPFAM" id="SSF48452">
    <property type="entry name" value="TPR-like"/>
    <property type="match status" value="1"/>
</dbReference>
<evidence type="ECO:0000256" key="3">
    <source>
        <dbReference type="ARBA" id="ARBA00023004"/>
    </source>
</evidence>
<reference evidence="6" key="2">
    <citation type="submission" date="2021-01" db="EMBL/GenBank/DDBJ databases">
        <authorList>
            <person name="Yu Y."/>
        </authorList>
    </citation>
    <scope>NUCLEOTIDE SEQUENCE</scope>
    <source>
        <strain evidence="6">As-5</strain>
        <strain evidence="7">As-6</strain>
    </source>
</reference>
<keyword evidence="2" id="KW-0378">Hydrolase</keyword>
<dbReference type="Proteomes" id="UP000784064">
    <property type="component" value="Unassembled WGS sequence"/>
</dbReference>
<name>A0AAW4GII4_9GAMM</name>
<evidence type="ECO:0000313" key="9">
    <source>
        <dbReference type="Proteomes" id="UP000784064"/>
    </source>
</evidence>
<evidence type="ECO:0000256" key="1">
    <source>
        <dbReference type="ARBA" id="ARBA00022723"/>
    </source>
</evidence>
<dbReference type="SUPFAM" id="SSF56300">
    <property type="entry name" value="Metallo-dependent phosphatases"/>
    <property type="match status" value="1"/>
</dbReference>
<comment type="similarity">
    <text evidence="4">Belongs to the cyclic nucleotide phosphodiesterase class-III family.</text>
</comment>
<dbReference type="RefSeq" id="WP_205404917.1">
    <property type="nucleotide sequence ID" value="NZ_JAFFTA010000017.1"/>
</dbReference>
<dbReference type="Proteomes" id="UP000749453">
    <property type="component" value="Unassembled WGS sequence"/>
</dbReference>
<gene>
    <name evidence="6" type="ORF">JJW18_10810</name>
    <name evidence="7" type="ORF">JJW19_00060</name>
</gene>
<accession>A0AAW4GII4</accession>
<dbReference type="PANTHER" id="PTHR42988">
    <property type="entry name" value="PHOSPHOHYDROLASE"/>
    <property type="match status" value="1"/>
</dbReference>
<feature type="domain" description="Calcineurin-like phosphoesterase" evidence="5">
    <location>
        <begin position="14"/>
        <end position="265"/>
    </location>
</feature>
<sequence>MDNAQMAERMDTARILHISDLHQGMGLQKVLMPAYKKALFDDFKEVADLAGGWDLVVFSGDLVQSGRREEYESLESFLQEVWEIFDKIGFGPALFSVPGNHDLSRPVAGSMHEKAFSHWWDDEDPAIHLFGGTGGYIETINSVFSGYMEWQRNSRIPQLKLKPGLLPGDAASSVDLGGISIGLVGLNSAWLQLSADDAKGRLHVDARQLLGVCADPDSWGDSHDLTLLVTHHPLDWLHERSRAQWRSEIDTHTRFDFHLHGHMHEHLITAQQQGGGTIRRTLQASSLFGLEKVGVRQIERRHGYSLLSYSKGDGSPEVSLFPRLGTTIAGGEHKLVPDQAVGIGRDHCLRIPVRHREGATKTPGSLTKIISESIDSNVILGMRRSLPDPGAWNVVRKVERERATGILKSCRQLWLTADWGMGGDSFLASIADDLAVGSIYYHIECDVWADLDSITGSIADACGASLEEVCVALSSVPSAILLLDDIATPRPGRGEVSQIKSVIDVVCDFCPTLMVVVRSRHSGPDPAIGEVALKLLDEIDGAAYIRAWRNGRYESLDEHSLESIFRHSGGSAYRMDSLLDDFEMFGVADLASLNPDLEFASDRELKGVSPVIETELIRIRDDPHFRRLFEMLSALAMFPKGETFESVRRFNGAKGFHAHDAKELRRLALLDVSEVATLAGQVDKVLFVPIPVRDVLLGLMSTGEFSRNGTRALEAYFGVEWSTKGMSSSRVRIDAATCPGWKIVNASAMVNRAVRSAIQEGEPRAIATCSRLTYLYASALEKGDHFRSNVAFLEETLPVLRAAASKAECDELACLLAKSLRMSGRHEESLAALSDVNTAGLTRASRQSFHYCSAECHNSLGHTDDARLHAKKAIDADPESGTALQSQALIIRLDGGSDRQVVSIERKARKNKYGVLVRNILLDRAEGMDSEQAQKILREVQYDARVGRDSYNCIRASVRLARLQLDAVGNVDDATFNILLEGYQVLHSDGSNLLFDRITGVLWDVFSVRGDLLNQISLFKHSSLRWRLRGGLGAESKYVGLLKVILERLGEQGMLEKADVVYVASRLH</sequence>
<dbReference type="InterPro" id="IPR050884">
    <property type="entry name" value="CNP_phosphodiesterase-III"/>
</dbReference>
<evidence type="ECO:0000313" key="6">
    <source>
        <dbReference type="EMBL" id="MBM9913965.1"/>
    </source>
</evidence>
<dbReference type="GO" id="GO:0046872">
    <property type="term" value="F:metal ion binding"/>
    <property type="evidence" value="ECO:0007669"/>
    <property type="project" value="UniProtKB-KW"/>
</dbReference>
<dbReference type="EMBL" id="JAFFTB010000001">
    <property type="protein sequence ID" value="MBM9936523.1"/>
    <property type="molecule type" value="Genomic_DNA"/>
</dbReference>
<dbReference type="Gene3D" id="3.60.21.10">
    <property type="match status" value="1"/>
</dbReference>
<dbReference type="EMBL" id="JAFFTA010000017">
    <property type="protein sequence ID" value="MBM9913965.1"/>
    <property type="molecule type" value="Genomic_DNA"/>
</dbReference>
<organism evidence="6 9">
    <name type="scientific">Stenotrophomonas lactitubi</name>
    <dbReference type="NCBI Taxonomy" id="2045214"/>
    <lineage>
        <taxon>Bacteria</taxon>
        <taxon>Pseudomonadati</taxon>
        <taxon>Pseudomonadota</taxon>
        <taxon>Gammaproteobacteria</taxon>
        <taxon>Lysobacterales</taxon>
        <taxon>Lysobacteraceae</taxon>
        <taxon>Stenotrophomonas</taxon>
    </lineage>
</organism>
<keyword evidence="1" id="KW-0479">Metal-binding</keyword>
<dbReference type="InterPro" id="IPR029052">
    <property type="entry name" value="Metallo-depent_PP-like"/>
</dbReference>
<dbReference type="PANTHER" id="PTHR42988:SF2">
    <property type="entry name" value="CYCLIC NUCLEOTIDE PHOSPHODIESTERASE CBUA0032-RELATED"/>
    <property type="match status" value="1"/>
</dbReference>
<evidence type="ECO:0000313" key="8">
    <source>
        <dbReference type="Proteomes" id="UP000749453"/>
    </source>
</evidence>
<protein>
    <submittedName>
        <fullName evidence="6">Metallophosphoesterase</fullName>
    </submittedName>
</protein>
<evidence type="ECO:0000256" key="4">
    <source>
        <dbReference type="ARBA" id="ARBA00025742"/>
    </source>
</evidence>
<keyword evidence="3" id="KW-0408">Iron</keyword>
<evidence type="ECO:0000259" key="5">
    <source>
        <dbReference type="Pfam" id="PF00149"/>
    </source>
</evidence>
<reference evidence="8" key="1">
    <citation type="submission" date="2021-01" db="EMBL/GenBank/DDBJ databases">
        <title>Stenotrophomonas maltophilia.</title>
        <authorList>
            <person name="Yu Y."/>
        </authorList>
    </citation>
    <scope>NUCLEOTIDE SEQUENCE [LARGE SCALE GENOMIC DNA]</scope>
    <source>
        <strain evidence="8">As-6</strain>
    </source>
</reference>
<dbReference type="Pfam" id="PF00149">
    <property type="entry name" value="Metallophos"/>
    <property type="match status" value="1"/>
</dbReference>
<evidence type="ECO:0000313" key="7">
    <source>
        <dbReference type="EMBL" id="MBM9936523.1"/>
    </source>
</evidence>
<keyword evidence="8" id="KW-1185">Reference proteome</keyword>
<dbReference type="GO" id="GO:0016787">
    <property type="term" value="F:hydrolase activity"/>
    <property type="evidence" value="ECO:0007669"/>
    <property type="project" value="UniProtKB-KW"/>
</dbReference>
<dbReference type="AlphaFoldDB" id="A0AAW4GII4"/>
<dbReference type="InterPro" id="IPR011990">
    <property type="entry name" value="TPR-like_helical_dom_sf"/>
</dbReference>